<organism evidence="1 2">
    <name type="scientific">Rhodovastum atsumiense</name>
    <dbReference type="NCBI Taxonomy" id="504468"/>
    <lineage>
        <taxon>Bacteria</taxon>
        <taxon>Pseudomonadati</taxon>
        <taxon>Pseudomonadota</taxon>
        <taxon>Alphaproteobacteria</taxon>
        <taxon>Acetobacterales</taxon>
        <taxon>Acetobacteraceae</taxon>
        <taxon>Rhodovastum</taxon>
    </lineage>
</organism>
<protein>
    <submittedName>
        <fullName evidence="1">Uncharacterized protein</fullName>
    </submittedName>
</protein>
<dbReference type="RefSeq" id="WP_150045726.1">
    <property type="nucleotide sequence ID" value="NZ_OW485601.1"/>
</dbReference>
<sequence>MRLILISNTKQEAALYAYLDQKVNDLALRDRFLLNVTRVWVLARTLGGDPRQPLTPRFARFGVGEALEDFDAAMTLLDRSSRETLRFERPCALRVEEAEAVLLATWEALGRGEAAQARRVLEHLAGTEAGHILRHMLAVTEWLRMLSPTRISRPAGETS</sequence>
<dbReference type="OrthoDB" id="7360669at2"/>
<dbReference type="AlphaFoldDB" id="A0A5M6IIC5"/>
<comment type="caution">
    <text evidence="1">The sequence shown here is derived from an EMBL/GenBank/DDBJ whole genome shotgun (WGS) entry which is preliminary data.</text>
</comment>
<accession>A0A5M6IIC5</accession>
<keyword evidence="2" id="KW-1185">Reference proteome</keyword>
<evidence type="ECO:0000313" key="2">
    <source>
        <dbReference type="Proteomes" id="UP000325255"/>
    </source>
</evidence>
<dbReference type="EMBL" id="VWPK01000113">
    <property type="protein sequence ID" value="KAA5608026.1"/>
    <property type="molecule type" value="Genomic_DNA"/>
</dbReference>
<reference evidence="1 2" key="1">
    <citation type="submission" date="2019-09" db="EMBL/GenBank/DDBJ databases">
        <title>Genome sequence of Rhodovastum atsumiense, a diverse member of the Acetobacteraceae family of non-sulfur purple photosynthetic bacteria.</title>
        <authorList>
            <person name="Meyer T."/>
            <person name="Kyndt J."/>
        </authorList>
    </citation>
    <scope>NUCLEOTIDE SEQUENCE [LARGE SCALE GENOMIC DNA]</scope>
    <source>
        <strain evidence="1 2">DSM 21279</strain>
    </source>
</reference>
<name>A0A5M6IIC5_9PROT</name>
<evidence type="ECO:0000313" key="1">
    <source>
        <dbReference type="EMBL" id="KAA5608026.1"/>
    </source>
</evidence>
<dbReference type="Proteomes" id="UP000325255">
    <property type="component" value="Unassembled WGS sequence"/>
</dbReference>
<gene>
    <name evidence="1" type="ORF">F1189_30980</name>
</gene>
<proteinExistence type="predicted"/>